<dbReference type="CDD" id="cd02440">
    <property type="entry name" value="AdoMet_MTases"/>
    <property type="match status" value="1"/>
</dbReference>
<dbReference type="InterPro" id="IPR029063">
    <property type="entry name" value="SAM-dependent_MTases_sf"/>
</dbReference>
<evidence type="ECO:0000256" key="3">
    <source>
        <dbReference type="ARBA" id="ARBA00022691"/>
    </source>
</evidence>
<dbReference type="Proteomes" id="UP001205919">
    <property type="component" value="Unassembled WGS sequence"/>
</dbReference>
<comment type="catalytic activity">
    <reaction evidence="5">
        <text>adenosine(58) in tRNA + S-adenosyl-L-methionine = N(1)-methyladenosine(58) in tRNA + S-adenosyl-L-homocysteine + H(+)</text>
        <dbReference type="Rhea" id="RHEA:43152"/>
        <dbReference type="Rhea" id="RHEA-COMP:10365"/>
        <dbReference type="Rhea" id="RHEA-COMP:10366"/>
        <dbReference type="ChEBI" id="CHEBI:15378"/>
        <dbReference type="ChEBI" id="CHEBI:57856"/>
        <dbReference type="ChEBI" id="CHEBI:59789"/>
        <dbReference type="ChEBI" id="CHEBI:74411"/>
        <dbReference type="ChEBI" id="CHEBI:74491"/>
        <dbReference type="EC" id="2.1.1.220"/>
    </reaction>
</comment>
<comment type="caution">
    <text evidence="9">The sequence shown here is derived from an EMBL/GenBank/DDBJ whole genome shotgun (WGS) entry which is preliminary data.</text>
</comment>
<reference evidence="9 10" key="1">
    <citation type="submission" date="2022-06" db="EMBL/GenBank/DDBJ databases">
        <title>Isolation of gut microbiota from human fecal samples.</title>
        <authorList>
            <person name="Pamer E.G."/>
            <person name="Barat B."/>
            <person name="Waligurski E."/>
            <person name="Medina S."/>
            <person name="Paddock L."/>
            <person name="Mostad J."/>
        </authorList>
    </citation>
    <scope>NUCLEOTIDE SEQUENCE [LARGE SCALE GENOMIC DNA]</scope>
    <source>
        <strain evidence="9 10">DFI.9.90</strain>
    </source>
</reference>
<accession>A0AAW5K907</accession>
<feature type="domain" description="tRNA (adenine(58)-N(1))-methyltransferase catalytic subunit TRM61 C-terminal" evidence="8">
    <location>
        <begin position="59"/>
        <end position="239"/>
    </location>
</feature>
<evidence type="ECO:0000256" key="1">
    <source>
        <dbReference type="ARBA" id="ARBA00022603"/>
    </source>
</evidence>
<comment type="subunit">
    <text evidence="5">Homotetramer composed of a dimer of dimers.</text>
</comment>
<keyword evidence="1 5" id="KW-0489">Methyltransferase</keyword>
<organism evidence="9 10">
    <name type="scientific">Cloacibacillus evryensis</name>
    <dbReference type="NCBI Taxonomy" id="508460"/>
    <lineage>
        <taxon>Bacteria</taxon>
        <taxon>Thermotogati</taxon>
        <taxon>Synergistota</taxon>
        <taxon>Synergistia</taxon>
        <taxon>Synergistales</taxon>
        <taxon>Synergistaceae</taxon>
        <taxon>Cloacibacillus</taxon>
    </lineage>
</organism>
<keyword evidence="3 5" id="KW-0949">S-adenosyl-L-methionine</keyword>
<dbReference type="Pfam" id="PF08704">
    <property type="entry name" value="GCD14"/>
    <property type="match status" value="1"/>
</dbReference>
<dbReference type="PIRSF" id="PIRSF017269">
    <property type="entry name" value="GCD14"/>
    <property type="match status" value="1"/>
</dbReference>
<dbReference type="Gene3D" id="3.10.330.20">
    <property type="match status" value="1"/>
</dbReference>
<proteinExistence type="inferred from homology"/>
<dbReference type="GO" id="GO:0160107">
    <property type="term" value="F:tRNA (adenine(58)-N1)-methyltransferase activity"/>
    <property type="evidence" value="ECO:0007669"/>
    <property type="project" value="UniProtKB-EC"/>
</dbReference>
<evidence type="ECO:0000313" key="10">
    <source>
        <dbReference type="Proteomes" id="UP001205919"/>
    </source>
</evidence>
<evidence type="ECO:0000256" key="4">
    <source>
        <dbReference type="ARBA" id="ARBA00022694"/>
    </source>
</evidence>
<dbReference type="PANTHER" id="PTHR12133:SF1">
    <property type="entry name" value="TRNA (ADENINE(58)-N(1))-METHYLTRANSFERASE, MITOCHONDRIAL"/>
    <property type="match status" value="1"/>
</dbReference>
<dbReference type="AlphaFoldDB" id="A0AAW5K907"/>
<feature type="binding site" evidence="6">
    <location>
        <begin position="106"/>
        <end position="109"/>
    </location>
    <ligand>
        <name>S-adenosyl-L-methionine</name>
        <dbReference type="ChEBI" id="CHEBI:59789"/>
    </ligand>
</feature>
<evidence type="ECO:0000259" key="8">
    <source>
        <dbReference type="Pfam" id="PF08704"/>
    </source>
</evidence>
<dbReference type="InterPro" id="IPR014816">
    <property type="entry name" value="tRNA_MeTrfase_Gcd14"/>
</dbReference>
<dbReference type="InterPro" id="IPR049470">
    <property type="entry name" value="TRM61_C"/>
</dbReference>
<name>A0AAW5K907_9BACT</name>
<evidence type="ECO:0000256" key="2">
    <source>
        <dbReference type="ARBA" id="ARBA00022679"/>
    </source>
</evidence>
<evidence type="ECO:0000313" key="9">
    <source>
        <dbReference type="EMBL" id="MCQ4814792.1"/>
    </source>
</evidence>
<evidence type="ECO:0000256" key="5">
    <source>
        <dbReference type="PIRNR" id="PIRNR017269"/>
    </source>
</evidence>
<dbReference type="GO" id="GO:0031515">
    <property type="term" value="C:tRNA (m1A) methyltransferase complex"/>
    <property type="evidence" value="ECO:0007669"/>
    <property type="project" value="UniProtKB-UniRule"/>
</dbReference>
<keyword evidence="4 5" id="KW-0819">tRNA processing</keyword>
<feature type="compositionally biased region" description="Low complexity" evidence="7">
    <location>
        <begin position="266"/>
        <end position="296"/>
    </location>
</feature>
<feature type="binding site" evidence="6">
    <location>
        <position position="171"/>
    </location>
    <ligand>
        <name>S-adenosyl-L-methionine</name>
        <dbReference type="ChEBI" id="CHEBI:59789"/>
    </ligand>
</feature>
<dbReference type="RefSeq" id="WP_256182050.1">
    <property type="nucleotide sequence ID" value="NZ_CAUHQN010000193.1"/>
</dbReference>
<evidence type="ECO:0000256" key="7">
    <source>
        <dbReference type="SAM" id="MobiDB-lite"/>
    </source>
</evidence>
<comment type="similarity">
    <text evidence="5">Belongs to the class I-like SAM-binding methyltransferase superfamily. TRM61 family.</text>
</comment>
<dbReference type="PANTHER" id="PTHR12133">
    <property type="entry name" value="TRNA (ADENINE(58)-N(1))-METHYLTRANSFERASE"/>
    <property type="match status" value="1"/>
</dbReference>
<dbReference type="Gene3D" id="3.40.50.150">
    <property type="entry name" value="Vaccinia Virus protein VP39"/>
    <property type="match status" value="1"/>
</dbReference>
<keyword evidence="2 5" id="KW-0808">Transferase</keyword>
<keyword evidence="10" id="KW-1185">Reference proteome</keyword>
<feature type="binding site" evidence="6">
    <location>
        <position position="127"/>
    </location>
    <ligand>
        <name>S-adenosyl-L-methionine</name>
        <dbReference type="ChEBI" id="CHEBI:59789"/>
    </ligand>
</feature>
<evidence type="ECO:0000256" key="6">
    <source>
        <dbReference type="PIRSR" id="PIRSR017269-1"/>
    </source>
</evidence>
<dbReference type="EC" id="2.1.1.220" evidence="5"/>
<sequence>MIQAGDLVFIWNPKKGDSFLVKVQPGQSQGTHFGQIKHADLMEHDYGEGLRTPKGEVYFLLRPTLGEYTRRLKRQTQIVFPKEAGFIIEHLNIFPGCTVVECGTGSGSLCCTFAHFVGDTGKVCTYDRREEFSALARKNAEKWGVAHRIEFNVRSLDEGFKERGADAVFLDVPTPWDYIDKAYEALAPGNHLGILVPTTNQISETLRALQEFGFADVQVVEIMLRYFKTEPNRIRPEDMMIGHTGYLIFAVKTLPLPEIKAEESPESSCAEAETEPSALPKCEAQAGDAAADAPSAVKGPCI</sequence>
<dbReference type="SUPFAM" id="SSF53335">
    <property type="entry name" value="S-adenosyl-L-methionine-dependent methyltransferases"/>
    <property type="match status" value="1"/>
</dbReference>
<feature type="region of interest" description="Disordered" evidence="7">
    <location>
        <begin position="262"/>
        <end position="302"/>
    </location>
</feature>
<dbReference type="PROSITE" id="PS51620">
    <property type="entry name" value="SAM_TRM61"/>
    <property type="match status" value="1"/>
</dbReference>
<dbReference type="EMBL" id="JANFYT010000020">
    <property type="protein sequence ID" value="MCQ4814792.1"/>
    <property type="molecule type" value="Genomic_DNA"/>
</dbReference>
<dbReference type="GO" id="GO:0030488">
    <property type="term" value="P:tRNA methylation"/>
    <property type="evidence" value="ECO:0007669"/>
    <property type="project" value="InterPro"/>
</dbReference>
<gene>
    <name evidence="9" type="ORF">NE630_10165</name>
</gene>
<protein>
    <recommendedName>
        <fullName evidence="5">tRNA (adenine(58)-N(1))-methyltransferase TrmI</fullName>
        <ecNumber evidence="5">2.1.1.220</ecNumber>
    </recommendedName>
</protein>
<comment type="function">
    <text evidence="5">Catalyzes the S-adenosyl-L-methionine-dependent formation of N(1)-methyladenine at position 58 (m1A58) in tRNA.</text>
</comment>